<accession>A0A9P4GXA2</accession>
<feature type="transmembrane region" description="Helical" evidence="2">
    <location>
        <begin position="379"/>
        <end position="402"/>
    </location>
</feature>
<protein>
    <recommendedName>
        <fullName evidence="3">DUF6536 domain-containing protein</fullName>
    </recommendedName>
</protein>
<dbReference type="InterPro" id="IPR046623">
    <property type="entry name" value="DUF6536"/>
</dbReference>
<keyword evidence="2" id="KW-0472">Membrane</keyword>
<feature type="region of interest" description="Disordered" evidence="1">
    <location>
        <begin position="1"/>
        <end position="35"/>
    </location>
</feature>
<dbReference type="EMBL" id="ML978373">
    <property type="protein sequence ID" value="KAF2023167.1"/>
    <property type="molecule type" value="Genomic_DNA"/>
</dbReference>
<feature type="transmembrane region" description="Helical" evidence="2">
    <location>
        <begin position="59"/>
        <end position="82"/>
    </location>
</feature>
<dbReference type="PANTHER" id="PTHR35395:SF1">
    <property type="entry name" value="DUF6536 DOMAIN-CONTAINING PROTEIN"/>
    <property type="match status" value="1"/>
</dbReference>
<sequence length="725" mass="80268">MARERLEEEANDSSKHISTESSHFLPPEEADSSNKSGALQTRLRAWLPRSDVRIGNFHVATLACAACAFLVLLFNLAIFIWATAHRGFPSTGRQWLYQGNCETAAHINSGLHLLINVLGTVLVGASGYCMQYLSAPTRGEVSRAHASGKWLDIGVLSFRNLLTIEKKRVLLWSVLAVTSLPLHLFYNSMIFFTSGSNAYWTLQVSAGFVDDRSGLFAYEPSPPNNVSQPAFTNEVQRMRTLLQRDALERLDPIDCINAYNVKYQSTYGSVLLVSDNTTATVYDTCHWPRVNDNTSDSVLDSPVRGCGPTFNSGWMCNVYYYDSQATGSSGCVVLASELRNNASNWRPNTKASLDETMPTTYCLAERIHGRCSVQSSPHVAAIVLALNLVKAIAMLVVSRIVFDRSLVTIGDAMCSFLETPDQLTKGLCLASRRDFKRRLADWQHIPQPYTRTRIRCCSAVGKMRWVGCITLYTVSLVFGYFFISPWYIWRGRQVLPYGFGTSGRGDDDLFSGTGGAGSLLLMMLLANSFQIGLSVLYFATNGFVTALCAQAEWSSYARHRKGLRVSSAKRHAQRSTYFLQLPYRYSVPLLVVFGLLHWLVSQSVFLKDTVWFSATVDVPSQTSTSLGFSPLAILIGLAALTSLLVFIVVQGLWTMRMEMPLLRSCSAVIAAACQPRREDITTGAHLREVQWGDMCEPMASDMSDVGHCGFSDGYVGLPVEGRLYA</sequence>
<feature type="transmembrane region" description="Helical" evidence="2">
    <location>
        <begin position="169"/>
        <end position="186"/>
    </location>
</feature>
<dbReference type="Pfam" id="PF20163">
    <property type="entry name" value="DUF6536"/>
    <property type="match status" value="1"/>
</dbReference>
<keyword evidence="5" id="KW-1185">Reference proteome</keyword>
<feature type="transmembrane region" description="Helical" evidence="2">
    <location>
        <begin position="587"/>
        <end position="606"/>
    </location>
</feature>
<organism evidence="4 5">
    <name type="scientific">Setomelanomma holmii</name>
    <dbReference type="NCBI Taxonomy" id="210430"/>
    <lineage>
        <taxon>Eukaryota</taxon>
        <taxon>Fungi</taxon>
        <taxon>Dikarya</taxon>
        <taxon>Ascomycota</taxon>
        <taxon>Pezizomycotina</taxon>
        <taxon>Dothideomycetes</taxon>
        <taxon>Pleosporomycetidae</taxon>
        <taxon>Pleosporales</taxon>
        <taxon>Pleosporineae</taxon>
        <taxon>Phaeosphaeriaceae</taxon>
        <taxon>Setomelanomma</taxon>
    </lineage>
</organism>
<feature type="transmembrane region" description="Helical" evidence="2">
    <location>
        <begin position="465"/>
        <end position="489"/>
    </location>
</feature>
<evidence type="ECO:0000256" key="2">
    <source>
        <dbReference type="SAM" id="Phobius"/>
    </source>
</evidence>
<dbReference type="PANTHER" id="PTHR35395">
    <property type="entry name" value="DUF6536 DOMAIN-CONTAINING PROTEIN"/>
    <property type="match status" value="1"/>
</dbReference>
<evidence type="ECO:0000259" key="3">
    <source>
        <dbReference type="Pfam" id="PF20163"/>
    </source>
</evidence>
<evidence type="ECO:0000313" key="5">
    <source>
        <dbReference type="Proteomes" id="UP000799777"/>
    </source>
</evidence>
<comment type="caution">
    <text evidence="4">The sequence shown here is derived from an EMBL/GenBank/DDBJ whole genome shotgun (WGS) entry which is preliminary data.</text>
</comment>
<proteinExistence type="predicted"/>
<keyword evidence="2" id="KW-0812">Transmembrane</keyword>
<evidence type="ECO:0000313" key="4">
    <source>
        <dbReference type="EMBL" id="KAF2023167.1"/>
    </source>
</evidence>
<feature type="compositionally biased region" description="Basic and acidic residues" evidence="1">
    <location>
        <begin position="1"/>
        <end position="18"/>
    </location>
</feature>
<name>A0A9P4GXA2_9PLEO</name>
<feature type="transmembrane region" description="Helical" evidence="2">
    <location>
        <begin position="626"/>
        <end position="653"/>
    </location>
</feature>
<evidence type="ECO:0000256" key="1">
    <source>
        <dbReference type="SAM" id="MobiDB-lite"/>
    </source>
</evidence>
<gene>
    <name evidence="4" type="ORF">EK21DRAFT_119025</name>
</gene>
<feature type="transmembrane region" description="Helical" evidence="2">
    <location>
        <begin position="113"/>
        <end position="133"/>
    </location>
</feature>
<dbReference type="OrthoDB" id="5429634at2759"/>
<dbReference type="Proteomes" id="UP000799777">
    <property type="component" value="Unassembled WGS sequence"/>
</dbReference>
<keyword evidence="2" id="KW-1133">Transmembrane helix</keyword>
<feature type="domain" description="DUF6536" evidence="3">
    <location>
        <begin position="60"/>
        <end position="209"/>
    </location>
</feature>
<dbReference type="AlphaFoldDB" id="A0A9P4GXA2"/>
<reference evidence="4" key="1">
    <citation type="journal article" date="2020" name="Stud. Mycol.">
        <title>101 Dothideomycetes genomes: a test case for predicting lifestyles and emergence of pathogens.</title>
        <authorList>
            <person name="Haridas S."/>
            <person name="Albert R."/>
            <person name="Binder M."/>
            <person name="Bloem J."/>
            <person name="Labutti K."/>
            <person name="Salamov A."/>
            <person name="Andreopoulos B."/>
            <person name="Baker S."/>
            <person name="Barry K."/>
            <person name="Bills G."/>
            <person name="Bluhm B."/>
            <person name="Cannon C."/>
            <person name="Castanera R."/>
            <person name="Culley D."/>
            <person name="Daum C."/>
            <person name="Ezra D."/>
            <person name="Gonzalez J."/>
            <person name="Henrissat B."/>
            <person name="Kuo A."/>
            <person name="Liang C."/>
            <person name="Lipzen A."/>
            <person name="Lutzoni F."/>
            <person name="Magnuson J."/>
            <person name="Mondo S."/>
            <person name="Nolan M."/>
            <person name="Ohm R."/>
            <person name="Pangilinan J."/>
            <person name="Park H.-J."/>
            <person name="Ramirez L."/>
            <person name="Alfaro M."/>
            <person name="Sun H."/>
            <person name="Tritt A."/>
            <person name="Yoshinaga Y."/>
            <person name="Zwiers L.-H."/>
            <person name="Turgeon B."/>
            <person name="Goodwin S."/>
            <person name="Spatafora J."/>
            <person name="Crous P."/>
            <person name="Grigoriev I."/>
        </authorList>
    </citation>
    <scope>NUCLEOTIDE SEQUENCE</scope>
    <source>
        <strain evidence="4">CBS 110217</strain>
    </source>
</reference>